<evidence type="ECO:0000313" key="2">
    <source>
        <dbReference type="EMBL" id="ETJ44650.1"/>
    </source>
</evidence>
<reference evidence="2" key="1">
    <citation type="submission" date="2013-12" db="EMBL/GenBank/DDBJ databases">
        <title>A Varibaculum cambriense genome reconstructed from a premature infant gut community with otherwise low bacterial novelty that shifts toward anaerobic metabolism during the third week of life.</title>
        <authorList>
            <person name="Brown C.T."/>
            <person name="Sharon I."/>
            <person name="Thomas B.C."/>
            <person name="Castelle C.J."/>
            <person name="Morowitz M.J."/>
            <person name="Banfield J.F."/>
        </authorList>
    </citation>
    <scope>NUCLEOTIDE SEQUENCE</scope>
</reference>
<dbReference type="AlphaFoldDB" id="W1YSC3"/>
<proteinExistence type="predicted"/>
<feature type="transmembrane region" description="Helical" evidence="1">
    <location>
        <begin position="46"/>
        <end position="63"/>
    </location>
</feature>
<protein>
    <submittedName>
        <fullName evidence="2">TIGR03943 family protein</fullName>
    </submittedName>
</protein>
<name>W1YSC3_9ZZZZ</name>
<gene>
    <name evidence="2" type="ORF">Q604_UNBC01352G0001</name>
</gene>
<dbReference type="EMBL" id="AZMM01001352">
    <property type="protein sequence ID" value="ETJ44650.1"/>
    <property type="molecule type" value="Genomic_DNA"/>
</dbReference>
<feature type="non-terminal residue" evidence="2">
    <location>
        <position position="1"/>
    </location>
</feature>
<feature type="transmembrane region" description="Helical" evidence="1">
    <location>
        <begin position="12"/>
        <end position="34"/>
    </location>
</feature>
<organism evidence="2">
    <name type="scientific">human gut metagenome</name>
    <dbReference type="NCBI Taxonomy" id="408170"/>
    <lineage>
        <taxon>unclassified sequences</taxon>
        <taxon>metagenomes</taxon>
        <taxon>organismal metagenomes</taxon>
    </lineage>
</organism>
<keyword evidence="1" id="KW-1133">Transmembrane helix</keyword>
<feature type="non-terminal residue" evidence="2">
    <location>
        <position position="104"/>
    </location>
</feature>
<accession>W1YSC3</accession>
<keyword evidence="1" id="KW-0812">Transmembrane</keyword>
<keyword evidence="1" id="KW-0472">Membrane</keyword>
<sequence length="104" mass="11283">TGRYLNYIAPRYELLLGISSIALILGGLATIIWAPSRYYKHNLRSIVPIIIPVVLLIVPPVLVPNTGVHGAARVNDDTNNFDFTNDAIGEVITVNSESKEPGIS</sequence>
<evidence type="ECO:0000256" key="1">
    <source>
        <dbReference type="SAM" id="Phobius"/>
    </source>
</evidence>
<comment type="caution">
    <text evidence="2">The sequence shown here is derived from an EMBL/GenBank/DDBJ whole genome shotgun (WGS) entry which is preliminary data.</text>
</comment>